<keyword evidence="10 11" id="KW-0325">Glycoprotein</keyword>
<dbReference type="PANTHER" id="PTHR19300:SF57">
    <property type="entry name" value="BETA-1,4-N-ACETYLGALACTOSAMINYLTRANSFERASE"/>
    <property type="match status" value="1"/>
</dbReference>
<organism evidence="16">
    <name type="scientific">Hydatigena taeniaeformis</name>
    <name type="common">Feline tapeworm</name>
    <name type="synonym">Taenia taeniaeformis</name>
    <dbReference type="NCBI Taxonomy" id="6205"/>
    <lineage>
        <taxon>Eukaryota</taxon>
        <taxon>Metazoa</taxon>
        <taxon>Spiralia</taxon>
        <taxon>Lophotrochozoa</taxon>
        <taxon>Platyhelminthes</taxon>
        <taxon>Cestoda</taxon>
        <taxon>Eucestoda</taxon>
        <taxon>Cyclophyllidea</taxon>
        <taxon>Taeniidae</taxon>
        <taxon>Hydatigera</taxon>
    </lineage>
</organism>
<feature type="domain" description="Galactosyltransferase C-terminal" evidence="12">
    <location>
        <begin position="251"/>
        <end position="316"/>
    </location>
</feature>
<dbReference type="SUPFAM" id="SSF53448">
    <property type="entry name" value="Nucleotide-diphospho-sugar transferases"/>
    <property type="match status" value="1"/>
</dbReference>
<keyword evidence="6" id="KW-0812">Transmembrane</keyword>
<keyword evidence="4 11" id="KW-0328">Glycosyltransferase</keyword>
<dbReference type="GO" id="GO:0006688">
    <property type="term" value="P:glycosphingolipid biosynthetic process"/>
    <property type="evidence" value="ECO:0007669"/>
    <property type="project" value="TreeGrafter"/>
</dbReference>
<comment type="similarity">
    <text evidence="3 11">Belongs to the glycosyltransferase 7 family.</text>
</comment>
<dbReference type="InterPro" id="IPR003859">
    <property type="entry name" value="Galactosyl_T"/>
</dbReference>
<keyword evidence="7 11" id="KW-0735">Signal-anchor</keyword>
<dbReference type="STRING" id="6205.A0A0R3X0G4"/>
<evidence type="ECO:0000259" key="12">
    <source>
        <dbReference type="Pfam" id="PF02709"/>
    </source>
</evidence>
<dbReference type="EC" id="2.4.1.-" evidence="11"/>
<dbReference type="EMBL" id="UYWX01020311">
    <property type="protein sequence ID" value="VDM30840.1"/>
    <property type="molecule type" value="Genomic_DNA"/>
</dbReference>
<dbReference type="GO" id="GO:0016020">
    <property type="term" value="C:membrane"/>
    <property type="evidence" value="ECO:0007669"/>
    <property type="project" value="UniProtKB-SubCell"/>
</dbReference>
<reference evidence="14 15" key="2">
    <citation type="submission" date="2018-11" db="EMBL/GenBank/DDBJ databases">
        <authorList>
            <consortium name="Pathogen Informatics"/>
        </authorList>
    </citation>
    <scope>NUCLEOTIDE SEQUENCE [LARGE SCALE GENOMIC DNA]</scope>
</reference>
<evidence type="ECO:0000313" key="16">
    <source>
        <dbReference type="WBParaSite" id="TTAC_0000662101-mRNA-1"/>
    </source>
</evidence>
<evidence type="ECO:0000256" key="1">
    <source>
        <dbReference type="ARBA" id="ARBA00004606"/>
    </source>
</evidence>
<dbReference type="UniPathway" id="UPA00378"/>
<accession>A0A0R3X0G4</accession>
<dbReference type="AlphaFoldDB" id="A0A0R3X0G4"/>
<evidence type="ECO:0000256" key="11">
    <source>
        <dbReference type="RuleBase" id="RU368121"/>
    </source>
</evidence>
<dbReference type="Pfam" id="PF13733">
    <property type="entry name" value="Glyco_transf_7N"/>
    <property type="match status" value="1"/>
</dbReference>
<evidence type="ECO:0000256" key="4">
    <source>
        <dbReference type="ARBA" id="ARBA00022676"/>
    </source>
</evidence>
<keyword evidence="15" id="KW-1185">Reference proteome</keyword>
<feature type="domain" description="Galactosyltransferase N-terminal" evidence="13">
    <location>
        <begin position="104"/>
        <end position="199"/>
    </location>
</feature>
<dbReference type="WBParaSite" id="TTAC_0000662101-mRNA-1">
    <property type="protein sequence ID" value="TTAC_0000662101-mRNA-1"/>
    <property type="gene ID" value="TTAC_0000662101"/>
</dbReference>
<comment type="subcellular location">
    <subcellularLocation>
        <location evidence="1">Membrane</location>
        <topology evidence="1">Single-pass type II membrane protein</topology>
    </subcellularLocation>
</comment>
<evidence type="ECO:0000313" key="15">
    <source>
        <dbReference type="Proteomes" id="UP000274429"/>
    </source>
</evidence>
<evidence type="ECO:0000256" key="10">
    <source>
        <dbReference type="ARBA" id="ARBA00023180"/>
    </source>
</evidence>
<proteinExistence type="inferred from homology"/>
<dbReference type="Gene3D" id="3.90.550.10">
    <property type="entry name" value="Spore Coat Polysaccharide Biosynthesis Protein SpsA, Chain A"/>
    <property type="match status" value="1"/>
</dbReference>
<name>A0A0R3X0G4_HYDTA</name>
<comment type="function">
    <text evidence="11">Catalyses the transfer of galactose onto proteins or lipids.</text>
</comment>
<comment type="pathway">
    <text evidence="2 11">Protein modification; protein glycosylation.</text>
</comment>
<reference evidence="16" key="1">
    <citation type="submission" date="2017-02" db="UniProtKB">
        <authorList>
            <consortium name="WormBaseParasite"/>
        </authorList>
    </citation>
    <scope>IDENTIFICATION</scope>
</reference>
<evidence type="ECO:0000256" key="7">
    <source>
        <dbReference type="ARBA" id="ARBA00022968"/>
    </source>
</evidence>
<dbReference type="InterPro" id="IPR027995">
    <property type="entry name" value="Galactosyl_T_N"/>
</dbReference>
<dbReference type="GO" id="GO:0008378">
    <property type="term" value="F:galactosyltransferase activity"/>
    <property type="evidence" value="ECO:0007669"/>
    <property type="project" value="TreeGrafter"/>
</dbReference>
<keyword evidence="8" id="KW-1133">Transmembrane helix</keyword>
<dbReference type="InterPro" id="IPR027791">
    <property type="entry name" value="Galactosyl_T_C"/>
</dbReference>
<sequence>MARSGRRALCLLTSILLIALGGVLTLTLFDKTSKWRFAGSDGGNESEKAKQVALVSELQALAQLANRTVEEFAMEVLAQQDRIRSTFCANGSTAAETPLEFCEEACTASEQPRVLMVFPIRDRWELLRSLLRKLLPLLNRPTVCTFIAIVEQTDALAFNKGLLMNAAAMEMSKRVPFDCIIFHDADLVPVDGDEVYYECPSYPRHLTVKVDKFRYRKVVIIITFTKVLTSTPILIYSHLDKCLQLFALIGDLPYLNLIGGILALPLQHFLRVNGFSNMFWGWGAEDDDMFERLSFLGIPITRPMVNPTRYTMLPHRSSERLDAWRTIVLLKMALRRYRLDGLNSAQYRTIRTNLTTTCDVIGENRSECRFGKKYIMHLLIDPQPITAPNVNIFYNKH</sequence>
<dbReference type="GO" id="GO:0005975">
    <property type="term" value="P:carbohydrate metabolic process"/>
    <property type="evidence" value="ECO:0007669"/>
    <property type="project" value="InterPro"/>
</dbReference>
<dbReference type="PRINTS" id="PR02050">
    <property type="entry name" value="B14GALTRFASE"/>
</dbReference>
<keyword evidence="9" id="KW-0472">Membrane</keyword>
<keyword evidence="5 11" id="KW-0808">Transferase</keyword>
<dbReference type="PANTHER" id="PTHR19300">
    <property type="entry name" value="BETA-1,4-GALACTOSYLTRANSFERASE"/>
    <property type="match status" value="1"/>
</dbReference>
<dbReference type="GO" id="GO:0005794">
    <property type="term" value="C:Golgi apparatus"/>
    <property type="evidence" value="ECO:0007669"/>
    <property type="project" value="TreeGrafter"/>
</dbReference>
<dbReference type="OrthoDB" id="10016069at2759"/>
<evidence type="ECO:0000256" key="5">
    <source>
        <dbReference type="ARBA" id="ARBA00022679"/>
    </source>
</evidence>
<evidence type="ECO:0000256" key="8">
    <source>
        <dbReference type="ARBA" id="ARBA00022989"/>
    </source>
</evidence>
<evidence type="ECO:0000313" key="14">
    <source>
        <dbReference type="EMBL" id="VDM30840.1"/>
    </source>
</evidence>
<evidence type="ECO:0000256" key="9">
    <source>
        <dbReference type="ARBA" id="ARBA00023136"/>
    </source>
</evidence>
<evidence type="ECO:0000259" key="13">
    <source>
        <dbReference type="Pfam" id="PF13733"/>
    </source>
</evidence>
<evidence type="ECO:0000256" key="2">
    <source>
        <dbReference type="ARBA" id="ARBA00004922"/>
    </source>
</evidence>
<protein>
    <recommendedName>
        <fullName evidence="11">Beta-1,4-galactosyltransferase</fullName>
        <ecNumber evidence="11">2.4.1.-</ecNumber>
    </recommendedName>
</protein>
<evidence type="ECO:0000256" key="6">
    <source>
        <dbReference type="ARBA" id="ARBA00022692"/>
    </source>
</evidence>
<dbReference type="GO" id="GO:0033842">
    <property type="term" value="F:N-acetyl-beta-glucosaminyl-derivative 4-beta-N-acetylgalactosaminyltransferase activity"/>
    <property type="evidence" value="ECO:0007669"/>
    <property type="project" value="TreeGrafter"/>
</dbReference>
<evidence type="ECO:0000256" key="3">
    <source>
        <dbReference type="ARBA" id="ARBA00005735"/>
    </source>
</evidence>
<dbReference type="Pfam" id="PF02709">
    <property type="entry name" value="Glyco_transf_7C"/>
    <property type="match status" value="1"/>
</dbReference>
<dbReference type="InterPro" id="IPR029044">
    <property type="entry name" value="Nucleotide-diphossugar_trans"/>
</dbReference>
<gene>
    <name evidence="14" type="ORF">TTAC_LOCUS6606</name>
</gene>
<dbReference type="Proteomes" id="UP000274429">
    <property type="component" value="Unassembled WGS sequence"/>
</dbReference>